<evidence type="ECO:0000313" key="3">
    <source>
        <dbReference type="Proteomes" id="UP000305948"/>
    </source>
</evidence>
<evidence type="ECO:0000256" key="1">
    <source>
        <dbReference type="SAM" id="MobiDB-lite"/>
    </source>
</evidence>
<evidence type="ECO:0000313" key="2">
    <source>
        <dbReference type="EMBL" id="TFK55359.1"/>
    </source>
</evidence>
<dbReference type="EMBL" id="ML213505">
    <property type="protein sequence ID" value="TFK55359.1"/>
    <property type="molecule type" value="Genomic_DNA"/>
</dbReference>
<protein>
    <submittedName>
        <fullName evidence="2">Uncharacterized protein</fullName>
    </submittedName>
</protein>
<sequence length="151" mass="16405">VTSDAEVSESGDIKPAINEVPVIKRSKTSAVSGAEGKQESNVSKTDNTTRDTKVKKTASTANVVDLVSDDDGDQETSKFETTPQILLGVDSDQDDDVKIIDRDARGVDSNDDDTGSHDVDTPDQERTDLTLHESLRDPDLEDTYNLPLLTR</sequence>
<dbReference type="Proteomes" id="UP000305948">
    <property type="component" value="Unassembled WGS sequence"/>
</dbReference>
<name>A0A5C3NC09_9AGAM</name>
<gene>
    <name evidence="2" type="ORF">OE88DRAFT_1732606</name>
</gene>
<feature type="non-terminal residue" evidence="2">
    <location>
        <position position="1"/>
    </location>
</feature>
<accession>A0A5C3NC09</accession>
<feature type="compositionally biased region" description="Basic and acidic residues" evidence="1">
    <location>
        <begin position="96"/>
        <end position="138"/>
    </location>
</feature>
<feature type="region of interest" description="Disordered" evidence="1">
    <location>
        <begin position="26"/>
        <end position="151"/>
    </location>
</feature>
<reference evidence="2 3" key="1">
    <citation type="journal article" date="2019" name="Nat. Ecol. Evol.">
        <title>Megaphylogeny resolves global patterns of mushroom evolution.</title>
        <authorList>
            <person name="Varga T."/>
            <person name="Krizsan K."/>
            <person name="Foldi C."/>
            <person name="Dima B."/>
            <person name="Sanchez-Garcia M."/>
            <person name="Sanchez-Ramirez S."/>
            <person name="Szollosi G.J."/>
            <person name="Szarkandi J.G."/>
            <person name="Papp V."/>
            <person name="Albert L."/>
            <person name="Andreopoulos W."/>
            <person name="Angelini C."/>
            <person name="Antonin V."/>
            <person name="Barry K.W."/>
            <person name="Bougher N.L."/>
            <person name="Buchanan P."/>
            <person name="Buyck B."/>
            <person name="Bense V."/>
            <person name="Catcheside P."/>
            <person name="Chovatia M."/>
            <person name="Cooper J."/>
            <person name="Damon W."/>
            <person name="Desjardin D."/>
            <person name="Finy P."/>
            <person name="Geml J."/>
            <person name="Haridas S."/>
            <person name="Hughes K."/>
            <person name="Justo A."/>
            <person name="Karasinski D."/>
            <person name="Kautmanova I."/>
            <person name="Kiss B."/>
            <person name="Kocsube S."/>
            <person name="Kotiranta H."/>
            <person name="LaButti K.M."/>
            <person name="Lechner B.E."/>
            <person name="Liimatainen K."/>
            <person name="Lipzen A."/>
            <person name="Lukacs Z."/>
            <person name="Mihaltcheva S."/>
            <person name="Morgado L.N."/>
            <person name="Niskanen T."/>
            <person name="Noordeloos M.E."/>
            <person name="Ohm R.A."/>
            <person name="Ortiz-Santana B."/>
            <person name="Ovrebo C."/>
            <person name="Racz N."/>
            <person name="Riley R."/>
            <person name="Savchenko A."/>
            <person name="Shiryaev A."/>
            <person name="Soop K."/>
            <person name="Spirin V."/>
            <person name="Szebenyi C."/>
            <person name="Tomsovsky M."/>
            <person name="Tulloss R.E."/>
            <person name="Uehling J."/>
            <person name="Grigoriev I.V."/>
            <person name="Vagvolgyi C."/>
            <person name="Papp T."/>
            <person name="Martin F.M."/>
            <person name="Miettinen O."/>
            <person name="Hibbett D.S."/>
            <person name="Nagy L.G."/>
        </authorList>
    </citation>
    <scope>NUCLEOTIDE SEQUENCE [LARGE SCALE GENOMIC DNA]</scope>
    <source>
        <strain evidence="2 3">OMC1185</strain>
    </source>
</reference>
<dbReference type="AlphaFoldDB" id="A0A5C3NC09"/>
<organism evidence="2 3">
    <name type="scientific">Heliocybe sulcata</name>
    <dbReference type="NCBI Taxonomy" id="5364"/>
    <lineage>
        <taxon>Eukaryota</taxon>
        <taxon>Fungi</taxon>
        <taxon>Dikarya</taxon>
        <taxon>Basidiomycota</taxon>
        <taxon>Agaricomycotina</taxon>
        <taxon>Agaricomycetes</taxon>
        <taxon>Gloeophyllales</taxon>
        <taxon>Gloeophyllaceae</taxon>
        <taxon>Heliocybe</taxon>
    </lineage>
</organism>
<proteinExistence type="predicted"/>
<keyword evidence="3" id="KW-1185">Reference proteome</keyword>